<name>A0A1F5VFX5_9BACT</name>
<protein>
    <submittedName>
        <fullName evidence="1">Uncharacterized protein</fullName>
    </submittedName>
</protein>
<organism evidence="1 2">
    <name type="scientific">Candidatus Fischerbacteria bacterium RBG_13_37_8</name>
    <dbReference type="NCBI Taxonomy" id="1817863"/>
    <lineage>
        <taxon>Bacteria</taxon>
        <taxon>Candidatus Fischeribacteriota</taxon>
    </lineage>
</organism>
<dbReference type="EMBL" id="MFGW01000187">
    <property type="protein sequence ID" value="OGF61821.1"/>
    <property type="molecule type" value="Genomic_DNA"/>
</dbReference>
<reference evidence="1 2" key="1">
    <citation type="journal article" date="2016" name="Nat. Commun.">
        <title>Thousands of microbial genomes shed light on interconnected biogeochemical processes in an aquifer system.</title>
        <authorList>
            <person name="Anantharaman K."/>
            <person name="Brown C.T."/>
            <person name="Hug L.A."/>
            <person name="Sharon I."/>
            <person name="Castelle C.J."/>
            <person name="Probst A.J."/>
            <person name="Thomas B.C."/>
            <person name="Singh A."/>
            <person name="Wilkins M.J."/>
            <person name="Karaoz U."/>
            <person name="Brodie E.L."/>
            <person name="Williams K.H."/>
            <person name="Hubbard S.S."/>
            <person name="Banfield J.F."/>
        </authorList>
    </citation>
    <scope>NUCLEOTIDE SEQUENCE [LARGE SCALE GENOMIC DNA]</scope>
</reference>
<dbReference type="AlphaFoldDB" id="A0A1F5VFX5"/>
<gene>
    <name evidence="1" type="ORF">A2Y62_20585</name>
</gene>
<comment type="caution">
    <text evidence="1">The sequence shown here is derived from an EMBL/GenBank/DDBJ whole genome shotgun (WGS) entry which is preliminary data.</text>
</comment>
<proteinExistence type="predicted"/>
<dbReference type="Proteomes" id="UP000178943">
    <property type="component" value="Unassembled WGS sequence"/>
</dbReference>
<evidence type="ECO:0000313" key="2">
    <source>
        <dbReference type="Proteomes" id="UP000178943"/>
    </source>
</evidence>
<evidence type="ECO:0000313" key="1">
    <source>
        <dbReference type="EMBL" id="OGF61821.1"/>
    </source>
</evidence>
<dbReference type="STRING" id="1817863.A2Y62_20585"/>
<accession>A0A1F5VFX5</accession>
<sequence length="67" mass="7889">MKNQGLQGDVTRRRGAVLICKTQPFFKYNIIKELLKITGYFMQRNGFPSTIERCKIIKKLDKLVVIW</sequence>